<dbReference type="STRING" id="617002.SAMN05660653_03038"/>
<dbReference type="Gene3D" id="3.30.450.20">
    <property type="entry name" value="PAS domain"/>
    <property type="match status" value="1"/>
</dbReference>
<gene>
    <name evidence="6" type="ORF">SAMN05660653_03038</name>
</gene>
<dbReference type="CDD" id="cd00130">
    <property type="entry name" value="PAS"/>
    <property type="match status" value="1"/>
</dbReference>
<dbReference type="SUPFAM" id="SSF55785">
    <property type="entry name" value="PYP-like sensor domain (PAS domain)"/>
    <property type="match status" value="1"/>
</dbReference>
<dbReference type="RefSeq" id="WP_092123603.1">
    <property type="nucleotide sequence ID" value="NZ_FMXO01000021.1"/>
</dbReference>
<dbReference type="EMBL" id="FMXO01000021">
    <property type="protein sequence ID" value="SDB59627.1"/>
    <property type="molecule type" value="Genomic_DNA"/>
</dbReference>
<dbReference type="InterPro" id="IPR035965">
    <property type="entry name" value="PAS-like_dom_sf"/>
</dbReference>
<keyword evidence="2" id="KW-0238">DNA-binding</keyword>
<dbReference type="GO" id="GO:0003677">
    <property type="term" value="F:DNA binding"/>
    <property type="evidence" value="ECO:0007669"/>
    <property type="project" value="UniProtKB-KW"/>
</dbReference>
<keyword evidence="1" id="KW-0805">Transcription regulation</keyword>
<accession>A0A1G6EQC6</accession>
<dbReference type="InterPro" id="IPR000014">
    <property type="entry name" value="PAS"/>
</dbReference>
<dbReference type="GO" id="GO:0006355">
    <property type="term" value="P:regulation of DNA-templated transcription"/>
    <property type="evidence" value="ECO:0007669"/>
    <property type="project" value="InterPro"/>
</dbReference>
<dbReference type="PRINTS" id="PR00038">
    <property type="entry name" value="HTHLUXR"/>
</dbReference>
<dbReference type="PANTHER" id="PTHR44688">
    <property type="entry name" value="DNA-BINDING TRANSCRIPTIONAL ACTIVATOR DEVR_DOSR"/>
    <property type="match status" value="1"/>
</dbReference>
<reference evidence="6 7" key="1">
    <citation type="submission" date="2016-10" db="EMBL/GenBank/DDBJ databases">
        <authorList>
            <person name="de Groot N.N."/>
        </authorList>
    </citation>
    <scope>NUCLEOTIDE SEQUENCE [LARGE SCALE GENOMIC DNA]</scope>
    <source>
        <strain evidence="6 7">ASO4-2</strain>
    </source>
</reference>
<proteinExistence type="predicted"/>
<evidence type="ECO:0000256" key="1">
    <source>
        <dbReference type="ARBA" id="ARBA00023015"/>
    </source>
</evidence>
<keyword evidence="3" id="KW-0804">Transcription</keyword>
<dbReference type="SMART" id="SM00421">
    <property type="entry name" value="HTH_LUXR"/>
    <property type="match status" value="1"/>
</dbReference>
<keyword evidence="7" id="KW-1185">Reference proteome</keyword>
<dbReference type="SMART" id="SM00091">
    <property type="entry name" value="PAS"/>
    <property type="match status" value="1"/>
</dbReference>
<dbReference type="Pfam" id="PF13426">
    <property type="entry name" value="PAS_9"/>
    <property type="match status" value="1"/>
</dbReference>
<name>A0A1G6EQC6_9BACT</name>
<evidence type="ECO:0000256" key="3">
    <source>
        <dbReference type="ARBA" id="ARBA00023163"/>
    </source>
</evidence>
<dbReference type="OrthoDB" id="9797341at2"/>
<evidence type="ECO:0000259" key="5">
    <source>
        <dbReference type="PROSITE" id="PS50112"/>
    </source>
</evidence>
<evidence type="ECO:0000313" key="6">
    <source>
        <dbReference type="EMBL" id="SDB59627.1"/>
    </source>
</evidence>
<dbReference type="Proteomes" id="UP000198771">
    <property type="component" value="Unassembled WGS sequence"/>
</dbReference>
<feature type="domain" description="PAS" evidence="5">
    <location>
        <begin position="145"/>
        <end position="215"/>
    </location>
</feature>
<dbReference type="AlphaFoldDB" id="A0A1G6EQC6"/>
<dbReference type="SUPFAM" id="SSF46894">
    <property type="entry name" value="C-terminal effector domain of the bipartite response regulators"/>
    <property type="match status" value="1"/>
</dbReference>
<dbReference type="CDD" id="cd06170">
    <property type="entry name" value="LuxR_C_like"/>
    <property type="match status" value="1"/>
</dbReference>
<dbReference type="PANTHER" id="PTHR44688:SF16">
    <property type="entry name" value="DNA-BINDING TRANSCRIPTIONAL ACTIVATOR DEVR_DOSR"/>
    <property type="match status" value="1"/>
</dbReference>
<dbReference type="InterPro" id="IPR000792">
    <property type="entry name" value="Tscrpt_reg_LuxR_C"/>
</dbReference>
<evidence type="ECO:0000259" key="4">
    <source>
        <dbReference type="PROSITE" id="PS50043"/>
    </source>
</evidence>
<protein>
    <submittedName>
        <fullName evidence="6">PAS domain S-box-containing protein</fullName>
    </submittedName>
</protein>
<organism evidence="6 7">
    <name type="scientific">Desulfonatronum thiosulfatophilum</name>
    <dbReference type="NCBI Taxonomy" id="617002"/>
    <lineage>
        <taxon>Bacteria</taxon>
        <taxon>Pseudomonadati</taxon>
        <taxon>Thermodesulfobacteriota</taxon>
        <taxon>Desulfovibrionia</taxon>
        <taxon>Desulfovibrionales</taxon>
        <taxon>Desulfonatronaceae</taxon>
        <taxon>Desulfonatronum</taxon>
    </lineage>
</organism>
<evidence type="ECO:0000313" key="7">
    <source>
        <dbReference type="Proteomes" id="UP000198771"/>
    </source>
</evidence>
<dbReference type="InterPro" id="IPR016032">
    <property type="entry name" value="Sig_transdc_resp-reg_C-effctor"/>
</dbReference>
<evidence type="ECO:0000256" key="2">
    <source>
        <dbReference type="ARBA" id="ARBA00023125"/>
    </source>
</evidence>
<dbReference type="PROSITE" id="PS50043">
    <property type="entry name" value="HTH_LUXR_2"/>
    <property type="match status" value="1"/>
</dbReference>
<dbReference type="PROSITE" id="PS50112">
    <property type="entry name" value="PAS"/>
    <property type="match status" value="1"/>
</dbReference>
<sequence length="420" mass="47359">MTPSQKLTTISRKRPAPEPVRNLSAVVRAFKDYVFFTDQSGRIRDTGNDKKSFFQGGVEGRLFWEVLGLPVHGLKQTLDRFQPGRVHEIGAPMGKGTFSLRIIALPDADPSPGYVVIATDNRPIVLLKEMYKERIGDNIQALDNSIRLFGAIFDGVQDPMVLLAQDHALHAVNPKAIELLDPEGKGLIGRSVQSLFCPDDRERITQKLSRLKDGARWTSRKTCLDARGAPLPVEISLWRIDLHGVVLYHMVLRDLSAQTLLEKGLRRKRAEVEGMSLALRNVVRSSEEEKDKAREDVIREIRTDVLPALERMARENSPEMRDTLKQMIEARIEELSADAAPRGTGSLGGGTSRLMLKLTQREIEICNLIRLGSSTRDIAEFLNTSFDTVQTHRKNIRRKLGLKGRKVSLYSFLRQQNQEH</sequence>
<dbReference type="Pfam" id="PF00196">
    <property type="entry name" value="GerE"/>
    <property type="match status" value="1"/>
</dbReference>
<feature type="domain" description="HTH luxR-type" evidence="4">
    <location>
        <begin position="351"/>
        <end position="417"/>
    </location>
</feature>
<dbReference type="NCBIfam" id="TIGR00229">
    <property type="entry name" value="sensory_box"/>
    <property type="match status" value="1"/>
</dbReference>
<dbReference type="Gene3D" id="1.10.10.10">
    <property type="entry name" value="Winged helix-like DNA-binding domain superfamily/Winged helix DNA-binding domain"/>
    <property type="match status" value="1"/>
</dbReference>
<dbReference type="InterPro" id="IPR036388">
    <property type="entry name" value="WH-like_DNA-bd_sf"/>
</dbReference>